<sequence>MADKCENKLTIFGKKQGIIDFKDFFPSTAIALRMVRKEEQI</sequence>
<dbReference type="AlphaFoldDB" id="A0A382RTF9"/>
<gene>
    <name evidence="1" type="ORF">METZ01_LOCUS352795</name>
</gene>
<reference evidence="1" key="1">
    <citation type="submission" date="2018-05" db="EMBL/GenBank/DDBJ databases">
        <authorList>
            <person name="Lanie J.A."/>
            <person name="Ng W.-L."/>
            <person name="Kazmierczak K.M."/>
            <person name="Andrzejewski T.M."/>
            <person name="Davidsen T.M."/>
            <person name="Wayne K.J."/>
            <person name="Tettelin H."/>
            <person name="Glass J.I."/>
            <person name="Rusch D."/>
            <person name="Podicherti R."/>
            <person name="Tsui H.-C.T."/>
            <person name="Winkler M.E."/>
        </authorList>
    </citation>
    <scope>NUCLEOTIDE SEQUENCE</scope>
</reference>
<organism evidence="1">
    <name type="scientific">marine metagenome</name>
    <dbReference type="NCBI Taxonomy" id="408172"/>
    <lineage>
        <taxon>unclassified sequences</taxon>
        <taxon>metagenomes</taxon>
        <taxon>ecological metagenomes</taxon>
    </lineage>
</organism>
<evidence type="ECO:0000313" key="1">
    <source>
        <dbReference type="EMBL" id="SVC99941.1"/>
    </source>
</evidence>
<protein>
    <submittedName>
        <fullName evidence="1">Uncharacterized protein</fullName>
    </submittedName>
</protein>
<dbReference type="EMBL" id="UINC01123454">
    <property type="protein sequence ID" value="SVC99941.1"/>
    <property type="molecule type" value="Genomic_DNA"/>
</dbReference>
<name>A0A382RTF9_9ZZZZ</name>
<feature type="non-terminal residue" evidence="1">
    <location>
        <position position="41"/>
    </location>
</feature>
<accession>A0A382RTF9</accession>
<proteinExistence type="predicted"/>